<dbReference type="InterPro" id="IPR035979">
    <property type="entry name" value="RBD_domain_sf"/>
</dbReference>
<sequence length="373" mass="43442">MAENSTDCQLNSVSQEEQMRDLYQNFGQYCVVCGNVSSETLQPELNQFLSKFGNIKKIWLEEPNGKELRQALVFFSSKEELEKVIIESFDKDFKGYHLIIEKCSIELRKTSEILFNLLFEKNLSDQKKTAENLREEGIIKQIGDKLKQINTERKEAKDQDIKDHNWPTLSENDLLLTKFIFRIIHQLIILTPYIVKQIEQIHILEEMIKFLGTIPVHSVNDSFTLSLAVLLEKVSDWHKPNLLKNNGLQILSQILTHSNLDVKSNAIRSMFNILKQKERNKNWGKEFPQYEQIKNDDVLNQINQICLHNVKSEKVKIEAAIVLGQLLRAQEIEPKFRKVLIRQLKTGLQRENNLKYTEDLLNVFCGLAVNKHP</sequence>
<dbReference type="EMBL" id="SNRW01001967">
    <property type="protein sequence ID" value="KAA6394343.1"/>
    <property type="molecule type" value="Genomic_DNA"/>
</dbReference>
<dbReference type="InterPro" id="IPR011989">
    <property type="entry name" value="ARM-like"/>
</dbReference>
<dbReference type="Gene3D" id="1.25.10.10">
    <property type="entry name" value="Leucine-rich Repeat Variant"/>
    <property type="match status" value="1"/>
</dbReference>
<keyword evidence="2" id="KW-0175">Coiled coil</keyword>
<evidence type="ECO:0000256" key="2">
    <source>
        <dbReference type="SAM" id="Coils"/>
    </source>
</evidence>
<evidence type="ECO:0000313" key="5">
    <source>
        <dbReference type="Proteomes" id="UP000324800"/>
    </source>
</evidence>
<dbReference type="AlphaFoldDB" id="A0A5J4WI47"/>
<keyword evidence="1" id="KW-0694">RNA-binding</keyword>
<evidence type="ECO:0000256" key="1">
    <source>
        <dbReference type="PROSITE-ProRule" id="PRU00176"/>
    </source>
</evidence>
<dbReference type="Proteomes" id="UP000324800">
    <property type="component" value="Unassembled WGS sequence"/>
</dbReference>
<dbReference type="CDD" id="cd00590">
    <property type="entry name" value="RRM_SF"/>
    <property type="match status" value="1"/>
</dbReference>
<dbReference type="InterPro" id="IPR000504">
    <property type="entry name" value="RRM_dom"/>
</dbReference>
<dbReference type="SMART" id="SM00360">
    <property type="entry name" value="RRM"/>
    <property type="match status" value="1"/>
</dbReference>
<name>A0A5J4WI47_9EUKA</name>
<dbReference type="PROSITE" id="PS50102">
    <property type="entry name" value="RRM"/>
    <property type="match status" value="1"/>
</dbReference>
<dbReference type="Gene3D" id="3.30.70.330">
    <property type="match status" value="1"/>
</dbReference>
<proteinExistence type="predicted"/>
<dbReference type="SUPFAM" id="SSF48371">
    <property type="entry name" value="ARM repeat"/>
    <property type="match status" value="1"/>
</dbReference>
<reference evidence="4 5" key="1">
    <citation type="submission" date="2019-03" db="EMBL/GenBank/DDBJ databases">
        <title>Single cell metagenomics reveals metabolic interactions within the superorganism composed of flagellate Streblomastix strix and complex community of Bacteroidetes bacteria on its surface.</title>
        <authorList>
            <person name="Treitli S.C."/>
            <person name="Kolisko M."/>
            <person name="Husnik F."/>
            <person name="Keeling P."/>
            <person name="Hampl V."/>
        </authorList>
    </citation>
    <scope>NUCLEOTIDE SEQUENCE [LARGE SCALE GENOMIC DNA]</scope>
    <source>
        <strain evidence="4">ST1C</strain>
    </source>
</reference>
<comment type="caution">
    <text evidence="4">The sequence shown here is derived from an EMBL/GenBank/DDBJ whole genome shotgun (WGS) entry which is preliminary data.</text>
</comment>
<evidence type="ECO:0000313" key="4">
    <source>
        <dbReference type="EMBL" id="KAA6394343.1"/>
    </source>
</evidence>
<feature type="coiled-coil region" evidence="2">
    <location>
        <begin position="116"/>
        <end position="159"/>
    </location>
</feature>
<dbReference type="InterPro" id="IPR012677">
    <property type="entry name" value="Nucleotide-bd_a/b_plait_sf"/>
</dbReference>
<organism evidence="4 5">
    <name type="scientific">Streblomastix strix</name>
    <dbReference type="NCBI Taxonomy" id="222440"/>
    <lineage>
        <taxon>Eukaryota</taxon>
        <taxon>Metamonada</taxon>
        <taxon>Preaxostyla</taxon>
        <taxon>Oxymonadida</taxon>
        <taxon>Streblomastigidae</taxon>
        <taxon>Streblomastix</taxon>
    </lineage>
</organism>
<feature type="domain" description="RRM" evidence="3">
    <location>
        <begin position="29"/>
        <end position="112"/>
    </location>
</feature>
<evidence type="ECO:0000259" key="3">
    <source>
        <dbReference type="PROSITE" id="PS50102"/>
    </source>
</evidence>
<dbReference type="InterPro" id="IPR016024">
    <property type="entry name" value="ARM-type_fold"/>
</dbReference>
<dbReference type="Pfam" id="PF00076">
    <property type="entry name" value="RRM_1"/>
    <property type="match status" value="1"/>
</dbReference>
<protein>
    <recommendedName>
        <fullName evidence="3">RRM domain-containing protein</fullName>
    </recommendedName>
</protein>
<gene>
    <name evidence="4" type="ORF">EZS28_010131</name>
</gene>
<dbReference type="SUPFAM" id="SSF54928">
    <property type="entry name" value="RNA-binding domain, RBD"/>
    <property type="match status" value="1"/>
</dbReference>
<accession>A0A5J4WI47</accession>
<dbReference type="GO" id="GO:0003723">
    <property type="term" value="F:RNA binding"/>
    <property type="evidence" value="ECO:0007669"/>
    <property type="project" value="UniProtKB-UniRule"/>
</dbReference>